<dbReference type="OrthoDB" id="9899667at2"/>
<dbReference type="EMBL" id="FTLW01000002">
    <property type="protein sequence ID" value="SIQ26476.1"/>
    <property type="molecule type" value="Genomic_DNA"/>
</dbReference>
<gene>
    <name evidence="2" type="ORF">SAMN05421546_0959</name>
</gene>
<dbReference type="RefSeq" id="WP_129582813.1">
    <property type="nucleotide sequence ID" value="NZ_FTLW01000002.1"/>
</dbReference>
<evidence type="ECO:0000256" key="1">
    <source>
        <dbReference type="SAM" id="SignalP"/>
    </source>
</evidence>
<evidence type="ECO:0008006" key="4">
    <source>
        <dbReference type="Google" id="ProtNLM"/>
    </source>
</evidence>
<organism evidence="2 3">
    <name type="scientific">Solilutibacter tolerans</name>
    <dbReference type="NCBI Taxonomy" id="1604334"/>
    <lineage>
        <taxon>Bacteria</taxon>
        <taxon>Pseudomonadati</taxon>
        <taxon>Pseudomonadota</taxon>
        <taxon>Gammaproteobacteria</taxon>
        <taxon>Lysobacterales</taxon>
        <taxon>Lysobacteraceae</taxon>
        <taxon>Solilutibacter</taxon>
    </lineage>
</organism>
<dbReference type="PROSITE" id="PS51257">
    <property type="entry name" value="PROKAR_LIPOPROTEIN"/>
    <property type="match status" value="1"/>
</dbReference>
<keyword evidence="1" id="KW-0732">Signal</keyword>
<dbReference type="STRING" id="1604334.SAMN05421546_0959"/>
<name>A0A1N6RCP9_9GAMM</name>
<feature type="signal peptide" evidence="1">
    <location>
        <begin position="1"/>
        <end position="18"/>
    </location>
</feature>
<dbReference type="Proteomes" id="UP000241788">
    <property type="component" value="Unassembled WGS sequence"/>
</dbReference>
<accession>A0A1N6RCP9</accession>
<evidence type="ECO:0000313" key="3">
    <source>
        <dbReference type="Proteomes" id="UP000241788"/>
    </source>
</evidence>
<reference evidence="3" key="1">
    <citation type="submission" date="2017-01" db="EMBL/GenBank/DDBJ databases">
        <authorList>
            <person name="Varghese N."/>
            <person name="Submissions S."/>
        </authorList>
    </citation>
    <scope>NUCLEOTIDE SEQUENCE [LARGE SCALE GENOMIC DNA]</scope>
    <source>
        <strain evidence="3">UM1</strain>
    </source>
</reference>
<feature type="chain" id="PRO_5013360356" description="Lipoprotein" evidence="1">
    <location>
        <begin position="19"/>
        <end position="110"/>
    </location>
</feature>
<evidence type="ECO:0000313" key="2">
    <source>
        <dbReference type="EMBL" id="SIQ26476.1"/>
    </source>
</evidence>
<proteinExistence type="predicted"/>
<keyword evidence="3" id="KW-1185">Reference proteome</keyword>
<sequence>MKFFAALVAATVMLTACASTSPRPDANGVLTFSGKVSAIDTGCYVDGVCTATVDGVVVTTMTGERLNNPVWGEPNSLPAVGQRAEVRCLSTGPSSCTLKGSRDYHLRVLP</sequence>
<protein>
    <recommendedName>
        <fullName evidence="4">Lipoprotein</fullName>
    </recommendedName>
</protein>
<dbReference type="AlphaFoldDB" id="A0A1N6RCP9"/>